<dbReference type="CDD" id="cd22744">
    <property type="entry name" value="OTU"/>
    <property type="match status" value="1"/>
</dbReference>
<evidence type="ECO:0000313" key="1">
    <source>
        <dbReference type="EMBL" id="CAK0902769.1"/>
    </source>
</evidence>
<comment type="caution">
    <text evidence="1">The sequence shown here is derived from an EMBL/GenBank/DDBJ whole genome shotgun (WGS) entry which is preliminary data.</text>
</comment>
<name>A0ABN9XTP7_9DINO</name>
<dbReference type="EMBL" id="CAUYUJ010021114">
    <property type="protein sequence ID" value="CAK0902769.1"/>
    <property type="molecule type" value="Genomic_DNA"/>
</dbReference>
<proteinExistence type="predicted"/>
<protein>
    <recommendedName>
        <fullName evidence="3">Poly(ADP-ribose) glycohydrolase</fullName>
    </recommendedName>
</protein>
<keyword evidence="2" id="KW-1185">Reference proteome</keyword>
<evidence type="ECO:0000313" key="2">
    <source>
        <dbReference type="Proteomes" id="UP001189429"/>
    </source>
</evidence>
<accession>A0ABN9XTP7</accession>
<reference evidence="1" key="1">
    <citation type="submission" date="2023-10" db="EMBL/GenBank/DDBJ databases">
        <authorList>
            <person name="Chen Y."/>
            <person name="Shah S."/>
            <person name="Dougan E. K."/>
            <person name="Thang M."/>
            <person name="Chan C."/>
        </authorList>
    </citation>
    <scope>NUCLEOTIDE SEQUENCE [LARGE SCALE GENOMIC DNA]</scope>
</reference>
<gene>
    <name evidence="1" type="ORF">PCOR1329_LOCUS79269</name>
</gene>
<dbReference type="Proteomes" id="UP001189429">
    <property type="component" value="Unassembled WGS sequence"/>
</dbReference>
<evidence type="ECO:0008006" key="3">
    <source>
        <dbReference type="Google" id="ProtNLM"/>
    </source>
</evidence>
<sequence length="165" mass="18052">MGTGGGGFVLRTAGPRGPAAWRRKLPGGFHSLRYGLNKVSTSYCGSAAQLRGELMQFIQANAHLEIAGDTLEEWVRWDSNTSVGAYTKRMAKGGWGGGIEMAACALLKKVNVHVYERRFLGGYRRISRRVLLRLPRAELQQHPRALPGRVPCTTMPLCRAELGGS</sequence>
<organism evidence="1 2">
    <name type="scientific">Prorocentrum cordatum</name>
    <dbReference type="NCBI Taxonomy" id="2364126"/>
    <lineage>
        <taxon>Eukaryota</taxon>
        <taxon>Sar</taxon>
        <taxon>Alveolata</taxon>
        <taxon>Dinophyceae</taxon>
        <taxon>Prorocentrales</taxon>
        <taxon>Prorocentraceae</taxon>
        <taxon>Prorocentrum</taxon>
    </lineage>
</organism>
<dbReference type="Gene3D" id="3.90.70.80">
    <property type="match status" value="1"/>
</dbReference>